<organism evidence="1 2">
    <name type="scientific">Pantoea alhagi</name>
    <dbReference type="NCBI Taxonomy" id="1891675"/>
    <lineage>
        <taxon>Bacteria</taxon>
        <taxon>Pseudomonadati</taxon>
        <taxon>Pseudomonadota</taxon>
        <taxon>Gammaproteobacteria</taxon>
        <taxon>Enterobacterales</taxon>
        <taxon>Erwiniaceae</taxon>
        <taxon>Pantoea</taxon>
    </lineage>
</organism>
<dbReference type="InterPro" id="IPR038058">
    <property type="entry name" value="PhnH-like_sp"/>
</dbReference>
<protein>
    <submittedName>
        <fullName evidence="1">Phosphonate C-P lyase system protein PhnH</fullName>
    </submittedName>
</protein>
<sequence length="183" mass="19411">MSLLASLNRPVVATQPVLRRILKAMNEAGVAVTLPCAQRWPGLSPAATALLMTLNEADTPLWLDEYLDTPELRSALSRAGSAPLSHIQPAVLALLHSDSNPDLHAIAAAGATVILEVPALNGGLTLRLRGPGIQERRAVAPQLPPQVIAFLREWPLNGQGINLMLTCGDMVMVLPRSAQVAVC</sequence>
<dbReference type="Gene3D" id="3.40.50.11310">
    <property type="entry name" value="Bacterial phosphonate metabolism protein PhnH"/>
    <property type="match status" value="1"/>
</dbReference>
<name>A0A1W6B7W2_9GAMM</name>
<dbReference type="NCBIfam" id="TIGR03292">
    <property type="entry name" value="PhnH_redo"/>
    <property type="match status" value="1"/>
</dbReference>
<dbReference type="Proteomes" id="UP000192900">
    <property type="component" value="Chromosome"/>
</dbReference>
<evidence type="ECO:0000313" key="1">
    <source>
        <dbReference type="EMBL" id="ARJ43186.1"/>
    </source>
</evidence>
<accession>A0A1W6B7W2</accession>
<dbReference type="InterPro" id="IPR008772">
    <property type="entry name" value="Phosphonate_metab_PhnH"/>
</dbReference>
<keyword evidence="2" id="KW-1185">Reference proteome</keyword>
<dbReference type="SUPFAM" id="SSF159709">
    <property type="entry name" value="PhnH-like"/>
    <property type="match status" value="1"/>
</dbReference>
<evidence type="ECO:0000313" key="2">
    <source>
        <dbReference type="Proteomes" id="UP000192900"/>
    </source>
</evidence>
<proteinExistence type="predicted"/>
<reference evidence="1 2" key="1">
    <citation type="submission" date="2017-02" db="EMBL/GenBank/DDBJ databases">
        <title>Complete genome sequence of the drought resistance-promoting endophyte Pantoea alhagi LTYR-11Z.</title>
        <authorList>
            <person name="Zhang L."/>
        </authorList>
    </citation>
    <scope>NUCLEOTIDE SEQUENCE [LARGE SCALE GENOMIC DNA]</scope>
    <source>
        <strain evidence="1 2">LTYR-11Z</strain>
    </source>
</reference>
<dbReference type="Pfam" id="PF05845">
    <property type="entry name" value="PhnH"/>
    <property type="match status" value="1"/>
</dbReference>
<dbReference type="RefSeq" id="WP_085071242.1">
    <property type="nucleotide sequence ID" value="NZ_CP019706.1"/>
</dbReference>
<dbReference type="KEGG" id="palh:B1H58_14885"/>
<dbReference type="EMBL" id="CP019706">
    <property type="protein sequence ID" value="ARJ43186.1"/>
    <property type="molecule type" value="Genomic_DNA"/>
</dbReference>
<dbReference type="STRING" id="1891675.B1H58_14885"/>
<dbReference type="GO" id="GO:0019634">
    <property type="term" value="P:organic phosphonate metabolic process"/>
    <property type="evidence" value="ECO:0007669"/>
    <property type="project" value="InterPro"/>
</dbReference>
<keyword evidence="1" id="KW-0456">Lyase</keyword>
<dbReference type="AlphaFoldDB" id="A0A1W6B7W2"/>
<gene>
    <name evidence="1" type="ORF">B1H58_14885</name>
</gene>
<dbReference type="GO" id="GO:0016829">
    <property type="term" value="F:lyase activity"/>
    <property type="evidence" value="ECO:0007669"/>
    <property type="project" value="UniProtKB-KW"/>
</dbReference>
<dbReference type="OrthoDB" id="9814509at2"/>